<feature type="transmembrane region" description="Helical" evidence="1">
    <location>
        <begin position="66"/>
        <end position="86"/>
    </location>
</feature>
<keyword evidence="1" id="KW-0472">Membrane</keyword>
<comment type="caution">
    <text evidence="2">The sequence shown here is derived from an EMBL/GenBank/DDBJ whole genome shotgun (WGS) entry which is preliminary data.</text>
</comment>
<evidence type="ECO:0000313" key="2">
    <source>
        <dbReference type="EMBL" id="GGK03992.1"/>
    </source>
</evidence>
<evidence type="ECO:0000256" key="1">
    <source>
        <dbReference type="SAM" id="Phobius"/>
    </source>
</evidence>
<name>A0ABQ2EDY4_9GAMM</name>
<keyword evidence="3" id="KW-1185">Reference proteome</keyword>
<proteinExistence type="predicted"/>
<dbReference type="EMBL" id="BMME01000001">
    <property type="protein sequence ID" value="GGK03992.1"/>
    <property type="molecule type" value="Genomic_DNA"/>
</dbReference>
<accession>A0ABQ2EDY4</accession>
<keyword evidence="1" id="KW-0812">Transmembrane</keyword>
<reference evidence="3" key="1">
    <citation type="journal article" date="2019" name="Int. J. Syst. Evol. Microbiol.">
        <title>The Global Catalogue of Microorganisms (GCM) 10K type strain sequencing project: providing services to taxonomists for standard genome sequencing and annotation.</title>
        <authorList>
            <consortium name="The Broad Institute Genomics Platform"/>
            <consortium name="The Broad Institute Genome Sequencing Center for Infectious Disease"/>
            <person name="Wu L."/>
            <person name="Ma J."/>
        </authorList>
    </citation>
    <scope>NUCLEOTIDE SEQUENCE [LARGE SCALE GENOMIC DNA]</scope>
    <source>
        <strain evidence="3">CGMCC 1.8985</strain>
    </source>
</reference>
<keyword evidence="1" id="KW-1133">Transmembrane helix</keyword>
<sequence length="87" mass="9187">MRARGVAAGAGAVVFFWVLLRDISTPVVVGPAVQLRPAGLRRAAMGSRGQAPWLCGAERTLEEYCLTWTLLAPMGACVLASILPIAH</sequence>
<organism evidence="2 3">
    <name type="scientific">Luteimonas terricola</name>
    <dbReference type="NCBI Taxonomy" id="645597"/>
    <lineage>
        <taxon>Bacteria</taxon>
        <taxon>Pseudomonadati</taxon>
        <taxon>Pseudomonadota</taxon>
        <taxon>Gammaproteobacteria</taxon>
        <taxon>Lysobacterales</taxon>
        <taxon>Lysobacteraceae</taxon>
        <taxon>Luteimonas</taxon>
    </lineage>
</organism>
<gene>
    <name evidence="2" type="ORF">GCM10011394_11190</name>
</gene>
<evidence type="ECO:0000313" key="3">
    <source>
        <dbReference type="Proteomes" id="UP000599009"/>
    </source>
</evidence>
<protein>
    <submittedName>
        <fullName evidence="2">Uncharacterized protein</fullName>
    </submittedName>
</protein>
<dbReference type="Proteomes" id="UP000599009">
    <property type="component" value="Unassembled WGS sequence"/>
</dbReference>